<keyword evidence="3" id="KW-1185">Reference proteome</keyword>
<evidence type="ECO:0000313" key="2">
    <source>
        <dbReference type="EMBL" id="KDO17093.1"/>
    </source>
</evidence>
<sequence length="124" mass="13996">MAKGGKKKGGKRKRHAWDDEDKQPAMATEPAPKKKFDSMFAQWKKTNVNRRNTQRDKALTYEQVKAQQYNELRKATKGRRGDDDEDDERDGSDHGSGSGSDDSASEVDEDVAPTRKKASTFQSF</sequence>
<feature type="non-terminal residue" evidence="2">
    <location>
        <position position="124"/>
    </location>
</feature>
<organism evidence="2 3">
    <name type="scientific">Saprolegnia parasitica (strain CBS 223.65)</name>
    <dbReference type="NCBI Taxonomy" id="695850"/>
    <lineage>
        <taxon>Eukaryota</taxon>
        <taxon>Sar</taxon>
        <taxon>Stramenopiles</taxon>
        <taxon>Oomycota</taxon>
        <taxon>Saprolegniomycetes</taxon>
        <taxon>Saprolegniales</taxon>
        <taxon>Saprolegniaceae</taxon>
        <taxon>Saprolegnia</taxon>
    </lineage>
</organism>
<accession>A0A067BG11</accession>
<dbReference type="EMBL" id="KK583782">
    <property type="protein sequence ID" value="KDO17093.1"/>
    <property type="molecule type" value="Genomic_DNA"/>
</dbReference>
<name>A0A067BG11_SAPPC</name>
<dbReference type="STRING" id="695850.A0A067BG11"/>
<dbReference type="KEGG" id="spar:SPRG_17491"/>
<feature type="compositionally biased region" description="Basic residues" evidence="1">
    <location>
        <begin position="1"/>
        <end position="15"/>
    </location>
</feature>
<evidence type="ECO:0000256" key="1">
    <source>
        <dbReference type="SAM" id="MobiDB-lite"/>
    </source>
</evidence>
<reference evidence="2 3" key="1">
    <citation type="journal article" date="2013" name="PLoS Genet.">
        <title>Distinctive expansion of potential virulence genes in the genome of the oomycete fish pathogen Saprolegnia parasitica.</title>
        <authorList>
            <person name="Jiang R.H."/>
            <person name="de Bruijn I."/>
            <person name="Haas B.J."/>
            <person name="Belmonte R."/>
            <person name="Lobach L."/>
            <person name="Christie J."/>
            <person name="van den Ackerveken G."/>
            <person name="Bottin A."/>
            <person name="Bulone V."/>
            <person name="Diaz-Moreno S.M."/>
            <person name="Dumas B."/>
            <person name="Fan L."/>
            <person name="Gaulin E."/>
            <person name="Govers F."/>
            <person name="Grenville-Briggs L.J."/>
            <person name="Horner N.R."/>
            <person name="Levin J.Z."/>
            <person name="Mammella M."/>
            <person name="Meijer H.J."/>
            <person name="Morris P."/>
            <person name="Nusbaum C."/>
            <person name="Oome S."/>
            <person name="Phillips A.J."/>
            <person name="van Rooyen D."/>
            <person name="Rzeszutek E."/>
            <person name="Saraiva M."/>
            <person name="Secombes C.J."/>
            <person name="Seidl M.F."/>
            <person name="Snel B."/>
            <person name="Stassen J.H."/>
            <person name="Sykes S."/>
            <person name="Tripathy S."/>
            <person name="van den Berg H."/>
            <person name="Vega-Arreguin J.C."/>
            <person name="Wawra S."/>
            <person name="Young S.K."/>
            <person name="Zeng Q."/>
            <person name="Dieguez-Uribeondo J."/>
            <person name="Russ C."/>
            <person name="Tyler B.M."/>
            <person name="van West P."/>
        </authorList>
    </citation>
    <scope>NUCLEOTIDE SEQUENCE [LARGE SCALE GENOMIC DNA]</scope>
    <source>
        <strain evidence="2 3">CBS 223.65</strain>
    </source>
</reference>
<evidence type="ECO:0000313" key="3">
    <source>
        <dbReference type="Proteomes" id="UP000030745"/>
    </source>
</evidence>
<dbReference type="RefSeq" id="XP_012212198.1">
    <property type="nucleotide sequence ID" value="XM_012356808.1"/>
</dbReference>
<gene>
    <name evidence="2" type="ORF">SPRG_17491</name>
</gene>
<dbReference type="GeneID" id="24139031"/>
<dbReference type="VEuPathDB" id="FungiDB:SPRG_17491"/>
<feature type="region of interest" description="Disordered" evidence="1">
    <location>
        <begin position="1"/>
        <end position="124"/>
    </location>
</feature>
<proteinExistence type="predicted"/>
<dbReference type="AlphaFoldDB" id="A0A067BG11"/>
<protein>
    <submittedName>
        <fullName evidence="2">Uncharacterized protein</fullName>
    </submittedName>
</protein>
<feature type="compositionally biased region" description="Basic and acidic residues" evidence="1">
    <location>
        <begin position="71"/>
        <end position="82"/>
    </location>
</feature>
<dbReference type="Proteomes" id="UP000030745">
    <property type="component" value="Unassembled WGS sequence"/>
</dbReference>